<dbReference type="SUPFAM" id="SSF52540">
    <property type="entry name" value="P-loop containing nucleoside triphosphate hydrolases"/>
    <property type="match status" value="1"/>
</dbReference>
<dbReference type="KEGG" id="mph:MLP_51480"/>
<gene>
    <name evidence="1" type="ordered locus">MLP_51480</name>
</gene>
<dbReference type="AlphaFoldDB" id="F5XHF4"/>
<evidence type="ECO:0000313" key="2">
    <source>
        <dbReference type="Proteomes" id="UP000007947"/>
    </source>
</evidence>
<keyword evidence="2" id="KW-1185">Reference proteome</keyword>
<evidence type="ECO:0000313" key="1">
    <source>
        <dbReference type="EMBL" id="BAK38162.1"/>
    </source>
</evidence>
<reference evidence="1 2" key="1">
    <citation type="submission" date="2011-05" db="EMBL/GenBank/DDBJ databases">
        <title>Whole genome sequence of Microlunatus phosphovorus NM-1.</title>
        <authorList>
            <person name="Hosoyama A."/>
            <person name="Sasaki K."/>
            <person name="Harada T."/>
            <person name="Igarashi R."/>
            <person name="Kawakoshi A."/>
            <person name="Sasagawa M."/>
            <person name="Fukada J."/>
            <person name="Nakamura S."/>
            <person name="Katano Y."/>
            <person name="Hanada S."/>
            <person name="Kamagata Y."/>
            <person name="Nakamura N."/>
            <person name="Yamazaki S."/>
            <person name="Fujita N."/>
        </authorList>
    </citation>
    <scope>NUCLEOTIDE SEQUENCE [LARGE SCALE GENOMIC DNA]</scope>
    <source>
        <strain evidence="2">ATCC 700054 / DSM 10555 / JCM 9379 / NBRC 101784 / NCIMB 13414 / VKM Ac-1990 / NM-1</strain>
    </source>
</reference>
<sequence>MGILLLTSASGAPGVTTLGVGLALTWPRPVLLADCDPGAHQAVLAGYLAGTSAEGKGLLRVAEAHRDRRSLTEVVIDQSVPLVEDQAVSRLFLPGFGRPSSAALFGGVWPDLTDVFVALDDHGFDVIVDAGRISHSGLPSPLVERASLTAVVLRSSLRSVVSARVHLLALREHPRLQAHQRGLGLIVVGAGQPYTAREIGKSLGAPVVAEIAHDPAMAKHLSDGEPQSRKFDSSRLVRSLHAAAGQLATRVDRADQLVRG</sequence>
<accession>F5XHF4</accession>
<dbReference type="OrthoDB" id="5243870at2"/>
<dbReference type="eggNOG" id="COG1192">
    <property type="taxonomic scope" value="Bacteria"/>
</dbReference>
<proteinExistence type="predicted"/>
<dbReference type="InterPro" id="IPR027417">
    <property type="entry name" value="P-loop_NTPase"/>
</dbReference>
<organism evidence="1 2">
    <name type="scientific">Microlunatus phosphovorus (strain ATCC 700054 / DSM 10555 / JCM 9379 / NBRC 101784 / NCIMB 13414 / VKM Ac-1990 / NM-1)</name>
    <dbReference type="NCBI Taxonomy" id="1032480"/>
    <lineage>
        <taxon>Bacteria</taxon>
        <taxon>Bacillati</taxon>
        <taxon>Actinomycetota</taxon>
        <taxon>Actinomycetes</taxon>
        <taxon>Propionibacteriales</taxon>
        <taxon>Propionibacteriaceae</taxon>
        <taxon>Microlunatus</taxon>
    </lineage>
</organism>
<dbReference type="EMBL" id="AP012204">
    <property type="protein sequence ID" value="BAK38162.1"/>
    <property type="molecule type" value="Genomic_DNA"/>
</dbReference>
<dbReference type="Gene3D" id="3.40.50.300">
    <property type="entry name" value="P-loop containing nucleotide triphosphate hydrolases"/>
    <property type="match status" value="1"/>
</dbReference>
<evidence type="ECO:0008006" key="3">
    <source>
        <dbReference type="Google" id="ProtNLM"/>
    </source>
</evidence>
<dbReference type="Proteomes" id="UP000007947">
    <property type="component" value="Chromosome"/>
</dbReference>
<name>F5XHF4_MICPN</name>
<dbReference type="RefSeq" id="WP_013865976.1">
    <property type="nucleotide sequence ID" value="NC_015635.1"/>
</dbReference>
<dbReference type="HOGENOM" id="CLU_060965_1_0_11"/>
<protein>
    <recommendedName>
        <fullName evidence="3">CobQ/CobB/MinD/ParA nucleotide binding domain-containing protein</fullName>
    </recommendedName>
</protein>
<dbReference type="STRING" id="1032480.MLP_51480"/>